<evidence type="ECO:0000313" key="3">
    <source>
        <dbReference type="Proteomes" id="UP000000269"/>
    </source>
</evidence>
<dbReference type="STRING" id="350688.Clos_2096"/>
<dbReference type="HOGENOM" id="CLU_1912635_0_0_9"/>
<reference evidence="3" key="1">
    <citation type="submission" date="2007-10" db="EMBL/GenBank/DDBJ databases">
        <title>Complete genome of Alkaliphilus oremlandii OhILAs.</title>
        <authorList>
            <person name="Copeland A."/>
            <person name="Lucas S."/>
            <person name="Lapidus A."/>
            <person name="Barry K."/>
            <person name="Detter J.C."/>
            <person name="Glavina del Rio T."/>
            <person name="Hammon N."/>
            <person name="Israni S."/>
            <person name="Dalin E."/>
            <person name="Tice H."/>
            <person name="Pitluck S."/>
            <person name="Chain P."/>
            <person name="Malfatti S."/>
            <person name="Shin M."/>
            <person name="Vergez L."/>
            <person name="Schmutz J."/>
            <person name="Larimer F."/>
            <person name="Land M."/>
            <person name="Hauser L."/>
            <person name="Kyrpides N."/>
            <person name="Mikhailova N."/>
            <person name="Stolz J.F."/>
            <person name="Dawson A."/>
            <person name="Fisher E."/>
            <person name="Crable B."/>
            <person name="Perera E."/>
            <person name="Lisak J."/>
            <person name="Ranganathan M."/>
            <person name="Basu P."/>
            <person name="Richardson P."/>
        </authorList>
    </citation>
    <scope>NUCLEOTIDE SEQUENCE [LARGE SCALE GENOMIC DNA]</scope>
    <source>
        <strain evidence="3">OhILAs</strain>
    </source>
</reference>
<keyword evidence="1" id="KW-0812">Transmembrane</keyword>
<evidence type="ECO:0000313" key="2">
    <source>
        <dbReference type="EMBL" id="ABW19632.1"/>
    </source>
</evidence>
<keyword evidence="3" id="KW-1185">Reference proteome</keyword>
<keyword evidence="1" id="KW-0472">Membrane</keyword>
<evidence type="ECO:0000256" key="1">
    <source>
        <dbReference type="SAM" id="Phobius"/>
    </source>
</evidence>
<feature type="transmembrane region" description="Helical" evidence="1">
    <location>
        <begin position="6"/>
        <end position="27"/>
    </location>
</feature>
<proteinExistence type="predicted"/>
<dbReference type="RefSeq" id="WP_012159941.1">
    <property type="nucleotide sequence ID" value="NC_009922.1"/>
</dbReference>
<dbReference type="AlphaFoldDB" id="A8MIK0"/>
<protein>
    <recommendedName>
        <fullName evidence="4">DUF948 domain-containing protein</fullName>
    </recommendedName>
</protein>
<keyword evidence="1" id="KW-1133">Transmembrane helix</keyword>
<accession>A8MIK0</accession>
<dbReference type="EMBL" id="CP000853">
    <property type="protein sequence ID" value="ABW19632.1"/>
    <property type="molecule type" value="Genomic_DNA"/>
</dbReference>
<dbReference type="KEGG" id="aoe:Clos_2096"/>
<dbReference type="Proteomes" id="UP000000269">
    <property type="component" value="Chromosome"/>
</dbReference>
<gene>
    <name evidence="2" type="ordered locus">Clos_2096</name>
</gene>
<organism evidence="2 3">
    <name type="scientific">Alkaliphilus oremlandii (strain OhILAs)</name>
    <name type="common">Clostridium oremlandii (strain OhILAs)</name>
    <dbReference type="NCBI Taxonomy" id="350688"/>
    <lineage>
        <taxon>Bacteria</taxon>
        <taxon>Bacillati</taxon>
        <taxon>Bacillota</taxon>
        <taxon>Clostridia</taxon>
        <taxon>Peptostreptococcales</taxon>
        <taxon>Natronincolaceae</taxon>
        <taxon>Alkaliphilus</taxon>
    </lineage>
</organism>
<evidence type="ECO:0008006" key="4">
    <source>
        <dbReference type="Google" id="ProtNLM"/>
    </source>
</evidence>
<dbReference type="eggNOG" id="ENOG5033MCP">
    <property type="taxonomic scope" value="Bacteria"/>
</dbReference>
<sequence length="133" mass="14561">MDAQISVGQLVTILLSIAGISVLVVLFKSLMNLNQILSSISRIVERNEANIDQVLNSVPKILSTTEEITKNVNDEMKHVSGAIKAVEETVEYTAAAAQVISEDLILPAKDLLVILPILKSLFTKDKKKGFWSK</sequence>
<name>A8MIK0_ALKOO</name>
<dbReference type="OrthoDB" id="1957126at2"/>